<name>A0A914I462_GLORO</name>
<dbReference type="Gene3D" id="3.40.50.300">
    <property type="entry name" value="P-loop containing nucleotide triphosphate hydrolases"/>
    <property type="match status" value="1"/>
</dbReference>
<protein>
    <submittedName>
        <fullName evidence="4">G domain-containing protein</fullName>
    </submittedName>
</protein>
<dbReference type="PANTHER" id="PTHR32046:SF11">
    <property type="entry name" value="IMMUNE-ASSOCIATED NUCLEOTIDE-BINDING PROTEIN 10-LIKE"/>
    <property type="match status" value="1"/>
</dbReference>
<organism evidence="3 4">
    <name type="scientific">Globodera rostochiensis</name>
    <name type="common">Golden nematode worm</name>
    <name type="synonym">Heterodera rostochiensis</name>
    <dbReference type="NCBI Taxonomy" id="31243"/>
    <lineage>
        <taxon>Eukaryota</taxon>
        <taxon>Metazoa</taxon>
        <taxon>Ecdysozoa</taxon>
        <taxon>Nematoda</taxon>
        <taxon>Chromadorea</taxon>
        <taxon>Rhabditida</taxon>
        <taxon>Tylenchina</taxon>
        <taxon>Tylenchomorpha</taxon>
        <taxon>Tylenchoidea</taxon>
        <taxon>Heteroderidae</taxon>
        <taxon>Heteroderinae</taxon>
        <taxon>Globodera</taxon>
    </lineage>
</organism>
<dbReference type="InterPro" id="IPR027417">
    <property type="entry name" value="P-loop_NTPase"/>
</dbReference>
<feature type="compositionally biased region" description="Low complexity" evidence="1">
    <location>
        <begin position="83"/>
        <end position="95"/>
    </location>
</feature>
<keyword evidence="3" id="KW-1185">Reference proteome</keyword>
<reference evidence="4" key="1">
    <citation type="submission" date="2022-11" db="UniProtKB">
        <authorList>
            <consortium name="WormBaseParasite"/>
        </authorList>
    </citation>
    <scope>IDENTIFICATION</scope>
</reference>
<feature type="region of interest" description="Disordered" evidence="1">
    <location>
        <begin position="1652"/>
        <end position="1690"/>
    </location>
</feature>
<evidence type="ECO:0000313" key="4">
    <source>
        <dbReference type="WBParaSite" id="Gr19_v10_g715.t1"/>
    </source>
</evidence>
<feature type="region of interest" description="Disordered" evidence="1">
    <location>
        <begin position="237"/>
        <end position="264"/>
    </location>
</feature>
<evidence type="ECO:0000313" key="3">
    <source>
        <dbReference type="Proteomes" id="UP000887572"/>
    </source>
</evidence>
<dbReference type="PANTHER" id="PTHR32046">
    <property type="entry name" value="G DOMAIN-CONTAINING PROTEIN"/>
    <property type="match status" value="1"/>
</dbReference>
<sequence length="1690" mass="190671">MMTSSPNTTDGDLTADKVHLWPSFARPIAELADELAELAQRQQTNSPSLTESGFDLVSTVGGQNDEDDGIEQFGNEDVAVTVQQQEDQLSEHQQQPPTTNGRPTGKKKCLAILQVQRVDKSTTFCPSLRYEFFVTEAEPLSSDSEDCNPTVGDMTRAILSKHLAMSMEQVAAQFDLQVQIRERAYMPDTVFFDIGQQQCRAERVEHLGEYKVLLHPKLDDDNNSGRSVSARTIVPETVEGGGRRCDDEEMPMGAQQNANREDEHRLDDVVPMNEQQNANRDDRLDDVVPLSGQQNATKDWEPINRFCVSGGKAPLGNLYSVLSDNFVTSNELGFMRKIFNMNSYTEKSMPTLGKDIIEIDHLDRLEERTKMLGTEQKLSVISRLALLEDAYPLGQFLLAASQKEGQKNNSFGIIQILPEKIISLKLNEPYVRNSVLQQNPQKDATHFVGSTCFGSLVAAIVTVDQQIFDVKNLVLKHIRGYPMSSSDKDSLNALNNSVRVSVFVDSSIGSGGTDLDLLYGLDVFVESTKKSACFNYGFGHPISFSLIPISAIVNDKSLQHTFLMPASVIEDDSLLVERIQYCAQFVEHFERRLRKAGQSLNKYAFILTFHHYDTLAQMFQHCEKEKAAIDQMLKNCVINLRRGQGTKEAERSTDALELAVDQFGANGRSLLGHCDDLLQPKMELIRKLDSKGVQYIGRGNRRLTDLLLTNGGSRTLHFVLLYNESRTTPSAVAVGGSSSQHDGERFYRQCLGQLYQMAGRGKSCAFVDLDALLSDDEATAYGGLPQGILELDGFPNIGSRLVKMRGHKLLTADCVMEEAQKLQICIARIENPQRTEVGAVPQKKTEPCSLPCPLCEGYGGKCQNNDFLWGCDDCGRTLTYVKEENAPMTHFYCGCGATPVEEFSFRCSDVDAHGNEFRHFATKMQLTNELERLKSKGILTILLLGETGVGKSTLINAIVNYLKHPTFEEAIQADEIESVIPARFCTEEYDEDGNLVQKEVVIGKKSKDECLEPGKSQTKWPNAYITPSKVGHKIRLIDAPGILDTGGIKEDNLNLHKTLSFISTLPELHAICILLRPNSTRTGPAFKYCINGLLTYLHKNAAKNIFFMFTNARGSNYKMGKTRELLQGILNPIEAAHKVSIPLHRDRIYCLDNEAFEHLCLIKKANVRYSEENMADFSKSWTRAEQELQRMLKNVSALKPHRTWETVSLNKAHRTIVDLTYPLASISQSIQDNLIRIKEQQESINKGEQEMTTAPTFETVQFVPLQHPRTVCTSARCTEVKKTAAKEIKLYRRHCHPHCYLENIIAENMPNESLKNCWALGGNDKCRVAECGCDWSVHMHFRFEQVVVTHQLDDAKRKLFADKRQTLSTLEAYRLQMLHEREKIYSKAALFCSFLKTWALKPYNDSMEAYILLSIQDGERFVAESDGEADQKLQMEKLEGLRESLRLYKEQKELIDAANANISTGLKAIKAEDVTEFFEELCKLPIFGKSIKQMYETQQKTREDNQREYSEEMAGIGFMPKPSRNGMPGNRVEQYLNELEQQSLINSYAKKQREMELLQHQQQRIEGQKRPYYEFDDFSSPNHSSTSKAWHCKGKSSVKTFDKSRAAKSSREFNSNAAQIASGSAGGFRQQPQLPDFDSFCRNLPFVGPVYSRVRPYPAQPPQLQQQEFEPCSSSDFDKSRYNNNKRERQ</sequence>
<evidence type="ECO:0000259" key="2">
    <source>
        <dbReference type="Pfam" id="PF26633"/>
    </source>
</evidence>
<dbReference type="PROSITE" id="PS00675">
    <property type="entry name" value="SIGMA54_INTERACT_1"/>
    <property type="match status" value="1"/>
</dbReference>
<accession>A0A914I462</accession>
<evidence type="ECO:0000256" key="1">
    <source>
        <dbReference type="SAM" id="MobiDB-lite"/>
    </source>
</evidence>
<feature type="compositionally biased region" description="Basic and acidic residues" evidence="1">
    <location>
        <begin position="1676"/>
        <end position="1690"/>
    </location>
</feature>
<dbReference type="InterPro" id="IPR025662">
    <property type="entry name" value="Sigma_54_int_dom_ATP-bd_1"/>
</dbReference>
<feature type="compositionally biased region" description="Low complexity" evidence="1">
    <location>
        <begin position="1662"/>
        <end position="1671"/>
    </location>
</feature>
<proteinExistence type="predicted"/>
<feature type="region of interest" description="Disordered" evidence="1">
    <location>
        <begin position="83"/>
        <end position="106"/>
    </location>
</feature>
<dbReference type="WBParaSite" id="Gr19_v10_g715.t1">
    <property type="protein sequence ID" value="Gr19_v10_g715.t1"/>
    <property type="gene ID" value="Gr19_v10_g715"/>
</dbReference>
<feature type="domain" description="DUF8206" evidence="2">
    <location>
        <begin position="1265"/>
        <end position="1344"/>
    </location>
</feature>
<dbReference type="Pfam" id="PF26633">
    <property type="entry name" value="DUF8206"/>
    <property type="match status" value="1"/>
</dbReference>
<dbReference type="SUPFAM" id="SSF52540">
    <property type="entry name" value="P-loop containing nucleoside triphosphate hydrolases"/>
    <property type="match status" value="2"/>
</dbReference>
<dbReference type="Proteomes" id="UP000887572">
    <property type="component" value="Unplaced"/>
</dbReference>
<dbReference type="InterPro" id="IPR058519">
    <property type="entry name" value="DUF8206"/>
</dbReference>